<evidence type="ECO:0000313" key="11">
    <source>
        <dbReference type="Proteomes" id="UP000215931"/>
    </source>
</evidence>
<comment type="caution">
    <text evidence="10">The sequence shown here is derived from an EMBL/GenBank/DDBJ whole genome shotgun (WGS) entry which is preliminary data.</text>
</comment>
<dbReference type="InterPro" id="IPR011778">
    <property type="entry name" value="Hydantoinase/dihydroPyrase"/>
</dbReference>
<dbReference type="GO" id="GO:0046872">
    <property type="term" value="F:metal ion binding"/>
    <property type="evidence" value="ECO:0007669"/>
    <property type="project" value="UniProtKB-KW"/>
</dbReference>
<evidence type="ECO:0000256" key="5">
    <source>
        <dbReference type="ARBA" id="ARBA00022801"/>
    </source>
</evidence>
<accession>A0A271KAI8</accession>
<evidence type="ECO:0000313" key="10">
    <source>
        <dbReference type="EMBL" id="PAP92065.1"/>
    </source>
</evidence>
<dbReference type="RefSeq" id="WP_095521390.1">
    <property type="nucleotide sequence ID" value="NZ_NPKH01000037.1"/>
</dbReference>
<dbReference type="OrthoDB" id="9775759at2"/>
<dbReference type="PANTHER" id="PTHR11647:SF1">
    <property type="entry name" value="COLLAPSIN RESPONSE MEDIATOR PROTEIN"/>
    <property type="match status" value="1"/>
</dbReference>
<keyword evidence="3" id="KW-0597">Phosphoprotein</keyword>
<dbReference type="Gene3D" id="3.20.20.140">
    <property type="entry name" value="Metal-dependent hydrolases"/>
    <property type="match status" value="1"/>
</dbReference>
<keyword evidence="5" id="KW-0378">Hydrolase</keyword>
<evidence type="ECO:0000256" key="4">
    <source>
        <dbReference type="ARBA" id="ARBA00022723"/>
    </source>
</evidence>
<dbReference type="FunFam" id="3.20.20.140:FF:000217">
    <property type="entry name" value="Dihydropyrimidinase-related protein 1"/>
    <property type="match status" value="1"/>
</dbReference>
<evidence type="ECO:0000256" key="7">
    <source>
        <dbReference type="ARBA" id="ARBA00068457"/>
    </source>
</evidence>
<keyword evidence="4" id="KW-0479">Metal-binding</keyword>
<name>A0A271KAI8_9HYPH</name>
<dbReference type="Proteomes" id="UP000215931">
    <property type="component" value="Unassembled WGS sequence"/>
</dbReference>
<dbReference type="NCBIfam" id="NF009941">
    <property type="entry name" value="PRK13404.1"/>
    <property type="match status" value="1"/>
</dbReference>
<evidence type="ECO:0000256" key="2">
    <source>
        <dbReference type="ARBA" id="ARBA00008829"/>
    </source>
</evidence>
<evidence type="ECO:0000256" key="6">
    <source>
        <dbReference type="ARBA" id="ARBA00055040"/>
    </source>
</evidence>
<proteinExistence type="inferred from homology"/>
<dbReference type="InterPro" id="IPR006680">
    <property type="entry name" value="Amidohydro-rel"/>
</dbReference>
<protein>
    <recommendedName>
        <fullName evidence="7">D-hydantoinase</fullName>
    </recommendedName>
</protein>
<dbReference type="AlphaFoldDB" id="A0A271KAI8"/>
<dbReference type="SUPFAM" id="SSF51556">
    <property type="entry name" value="Metallo-dependent hydrolases"/>
    <property type="match status" value="1"/>
</dbReference>
<comment type="PTM">
    <text evidence="8">Carbamylation allows a single lysine to coordinate two divalent metal cations.</text>
</comment>
<dbReference type="GO" id="GO:0016812">
    <property type="term" value="F:hydrolase activity, acting on carbon-nitrogen (but not peptide) bonds, in cyclic amides"/>
    <property type="evidence" value="ECO:0007669"/>
    <property type="project" value="TreeGrafter"/>
</dbReference>
<comment type="cofactor">
    <cofactor evidence="1">
        <name>Zn(2+)</name>
        <dbReference type="ChEBI" id="CHEBI:29105"/>
    </cofactor>
</comment>
<gene>
    <name evidence="10" type="primary">hydA</name>
    <name evidence="10" type="ORF">CIT31_29195</name>
</gene>
<dbReference type="Pfam" id="PF01979">
    <property type="entry name" value="Amidohydro_1"/>
    <property type="match status" value="1"/>
</dbReference>
<dbReference type="InterPro" id="IPR032466">
    <property type="entry name" value="Metal_Hydrolase"/>
</dbReference>
<dbReference type="NCBIfam" id="TIGR02033">
    <property type="entry name" value="D-hydantoinase"/>
    <property type="match status" value="1"/>
</dbReference>
<dbReference type="SUPFAM" id="SSF51338">
    <property type="entry name" value="Composite domain of metallo-dependent hydrolases"/>
    <property type="match status" value="2"/>
</dbReference>
<evidence type="ECO:0000256" key="3">
    <source>
        <dbReference type="ARBA" id="ARBA00022553"/>
    </source>
</evidence>
<dbReference type="InterPro" id="IPR050378">
    <property type="entry name" value="Metallo-dep_Hydrolases_sf"/>
</dbReference>
<comment type="similarity">
    <text evidence="2">Belongs to the metallo-dependent hydrolases superfamily. Hydantoinase/dihydropyrimidinase family.</text>
</comment>
<evidence type="ECO:0000256" key="8">
    <source>
        <dbReference type="PIRSR" id="PIRSR611778-50"/>
    </source>
</evidence>
<dbReference type="InterPro" id="IPR011059">
    <property type="entry name" value="Metal-dep_hydrolase_composite"/>
</dbReference>
<dbReference type="PANTHER" id="PTHR11647">
    <property type="entry name" value="HYDRANTOINASE/DIHYDROPYRIMIDINASE FAMILY MEMBER"/>
    <property type="match status" value="1"/>
</dbReference>
<feature type="modified residue" description="N6-carboxylysine" evidence="8">
    <location>
        <position position="155"/>
    </location>
</feature>
<comment type="function">
    <text evidence="6">Catalyzes the stereospecific hydrolysis of the cyclic amide bond of D-hydantoin derivatives.</text>
</comment>
<feature type="domain" description="Amidohydrolase-related" evidence="9">
    <location>
        <begin position="53"/>
        <end position="443"/>
    </location>
</feature>
<evidence type="ECO:0000259" key="9">
    <source>
        <dbReference type="Pfam" id="PF01979"/>
    </source>
</evidence>
<dbReference type="GO" id="GO:0005829">
    <property type="term" value="C:cytosol"/>
    <property type="evidence" value="ECO:0007669"/>
    <property type="project" value="TreeGrafter"/>
</dbReference>
<keyword evidence="11" id="KW-1185">Reference proteome</keyword>
<evidence type="ECO:0000256" key="1">
    <source>
        <dbReference type="ARBA" id="ARBA00001947"/>
    </source>
</evidence>
<organism evidence="10 11">
    <name type="scientific">Mesorhizobium wenxiniae</name>
    <dbReference type="NCBI Taxonomy" id="2014805"/>
    <lineage>
        <taxon>Bacteria</taxon>
        <taxon>Pseudomonadati</taxon>
        <taxon>Pseudomonadota</taxon>
        <taxon>Alphaproteobacteria</taxon>
        <taxon>Hyphomicrobiales</taxon>
        <taxon>Phyllobacteriaceae</taxon>
        <taxon>Mesorhizobium</taxon>
    </lineage>
</organism>
<sequence>MRHDRFDVLIRGGTVATATEVFKADVGIKGEEIFAIGHDLGRGDREIDANGMLVLPGGVDPHVHIEQVSANGILNADSWESGTTAAAFGGTTTVIAFAAQHVGMSLARVVEDYSALARKGAIIDYCFHMILADPTEEALTLDLPKLIREGHSSIKLFMTYDRLRVSDESILDVLLVAKETGASVCFHAESSGMISWMSKHLLAAGFSQPVYHPLSHPRLAEADAIDRLVKLSALVDHPIIIFHVSTAEGAAIIRRARGDNLKIFGETCPQYLFMDAGDLQKPGLEAAKWMCSPPPRTVDDQEALWNALDRGDLQLVSSDHAPYRFDTGGKLRNGDKSNFKEIANGIPGIEARLPLLFDAMVSKGRLGLDKFVELTSTAPAKLFNLHPRKGSIAIGADADIVVWDAERRVTLTDETMHDRTGYTPYRGREVQGWPQIVLRRGKVIIQDGERHDEPGSGRFVTRSRMPESTGWLASHVAQHMASLK</sequence>
<dbReference type="CDD" id="cd01314">
    <property type="entry name" value="D-HYD"/>
    <property type="match status" value="1"/>
</dbReference>
<dbReference type="EMBL" id="NPKH01000037">
    <property type="protein sequence ID" value="PAP92065.1"/>
    <property type="molecule type" value="Genomic_DNA"/>
</dbReference>
<reference evidence="10 11" key="1">
    <citation type="submission" date="2017-08" db="EMBL/GenBank/DDBJ databases">
        <title>Mesorhizobium wenxinae sp. nov., a novel rhizobial species isolated from root nodules of chickpea (Cicer arietinum L.).</title>
        <authorList>
            <person name="Zhang J."/>
        </authorList>
    </citation>
    <scope>NUCLEOTIDE SEQUENCE [LARGE SCALE GENOMIC DNA]</scope>
    <source>
        <strain evidence="11">WYCCWR 10019</strain>
    </source>
</reference>
<dbReference type="Gene3D" id="2.30.40.10">
    <property type="entry name" value="Urease, subunit C, domain 1"/>
    <property type="match status" value="1"/>
</dbReference>